<accession>A0A212L173</accession>
<dbReference type="InterPro" id="IPR016188">
    <property type="entry name" value="PurM-like_N"/>
</dbReference>
<evidence type="ECO:0000259" key="7">
    <source>
        <dbReference type="Pfam" id="PF02769"/>
    </source>
</evidence>
<dbReference type="PANTHER" id="PTHR10256">
    <property type="entry name" value="SELENIDE, WATER DIKINASE"/>
    <property type="match status" value="1"/>
</dbReference>
<sequence length="328" mass="34049">MRGLPSGSRPDLEARVLAGRARNEDAVVLTVPPGRALVQTVDILAPIVNDAFSFGRIAAANALSDVYAMGGEPWSAMNVAFFPQALAEDDPQGILASILRGGLDAMNEAGAVLAGGHTVQDDELKYGLAVTGIIDPAHMARNDGLAPGQKLLLTKPLGTGVLATAVKARWDGAEESEAEVARWCSRLNSVGGEVIRMLKVVAATDITGFGLGGHALEMAQASGVCVVLDAEALPLLPRALEYARDGLIPAGSHLNRKHCSCATLVHEGVDEAVESLAFDAQTSGGLLLAVQPHQVEQARQLLLAGGDLACLVGEVVEARPDGKALVLR</sequence>
<organism evidence="8">
    <name type="scientific">uncultured Desulfovibrio sp</name>
    <dbReference type="NCBI Taxonomy" id="167968"/>
    <lineage>
        <taxon>Bacteria</taxon>
        <taxon>Pseudomonadati</taxon>
        <taxon>Thermodesulfobacteriota</taxon>
        <taxon>Desulfovibrionia</taxon>
        <taxon>Desulfovibrionales</taxon>
        <taxon>Desulfovibrionaceae</taxon>
        <taxon>Desulfovibrio</taxon>
        <taxon>environmental samples</taxon>
    </lineage>
</organism>
<gene>
    <name evidence="8" type="primary">selD</name>
    <name evidence="8" type="ORF">KL86DES1_10966</name>
</gene>
<dbReference type="NCBIfam" id="TIGR00476">
    <property type="entry name" value="selD"/>
    <property type="match status" value="1"/>
</dbReference>
<dbReference type="Pfam" id="PF00586">
    <property type="entry name" value="AIRS"/>
    <property type="match status" value="1"/>
</dbReference>
<dbReference type="GO" id="GO:0004756">
    <property type="term" value="F:selenide, water dikinase activity"/>
    <property type="evidence" value="ECO:0007669"/>
    <property type="project" value="UniProtKB-EC"/>
</dbReference>
<dbReference type="EMBL" id="FMJC01000001">
    <property type="protein sequence ID" value="SCM71268.1"/>
    <property type="molecule type" value="Genomic_DNA"/>
</dbReference>
<evidence type="ECO:0000256" key="4">
    <source>
        <dbReference type="ARBA" id="ARBA00022840"/>
    </source>
</evidence>
<dbReference type="Gene3D" id="3.30.1330.10">
    <property type="entry name" value="PurM-like, N-terminal domain"/>
    <property type="match status" value="1"/>
</dbReference>
<keyword evidence="5" id="KW-0711">Selenium</keyword>
<name>A0A212L173_9BACT</name>
<evidence type="ECO:0000313" key="8">
    <source>
        <dbReference type="EMBL" id="SCM71268.1"/>
    </source>
</evidence>
<dbReference type="AlphaFoldDB" id="A0A212L173"/>
<dbReference type="EC" id="2.7.9.3" evidence="8"/>
<dbReference type="Gene3D" id="3.90.650.10">
    <property type="entry name" value="PurM-like C-terminal domain"/>
    <property type="match status" value="1"/>
</dbReference>
<evidence type="ECO:0000256" key="3">
    <source>
        <dbReference type="ARBA" id="ARBA00022777"/>
    </source>
</evidence>
<dbReference type="SUPFAM" id="SSF55326">
    <property type="entry name" value="PurM N-terminal domain-like"/>
    <property type="match status" value="1"/>
</dbReference>
<dbReference type="GO" id="GO:0005737">
    <property type="term" value="C:cytoplasm"/>
    <property type="evidence" value="ECO:0007669"/>
    <property type="project" value="TreeGrafter"/>
</dbReference>
<protein>
    <submittedName>
        <fullName evidence="8">Selenide, water dikinase</fullName>
        <ecNumber evidence="8">2.7.9.3</ecNumber>
    </submittedName>
</protein>
<dbReference type="InterPro" id="IPR036921">
    <property type="entry name" value="PurM-like_N_sf"/>
</dbReference>
<dbReference type="GO" id="GO:0016260">
    <property type="term" value="P:selenocysteine biosynthetic process"/>
    <property type="evidence" value="ECO:0007669"/>
    <property type="project" value="TreeGrafter"/>
</dbReference>
<keyword evidence="2" id="KW-0547">Nucleotide-binding</keyword>
<evidence type="ECO:0000256" key="1">
    <source>
        <dbReference type="ARBA" id="ARBA00022679"/>
    </source>
</evidence>
<dbReference type="SUPFAM" id="SSF56042">
    <property type="entry name" value="PurM C-terminal domain-like"/>
    <property type="match status" value="1"/>
</dbReference>
<dbReference type="CDD" id="cd02195">
    <property type="entry name" value="SelD"/>
    <property type="match status" value="1"/>
</dbReference>
<reference evidence="8" key="1">
    <citation type="submission" date="2016-08" db="EMBL/GenBank/DDBJ databases">
        <authorList>
            <person name="Seilhamer J.J."/>
        </authorList>
    </citation>
    <scope>NUCLEOTIDE SEQUENCE</scope>
    <source>
        <strain evidence="8">86-1</strain>
    </source>
</reference>
<feature type="domain" description="PurM-like N-terminal" evidence="6">
    <location>
        <begin position="24"/>
        <end position="134"/>
    </location>
</feature>
<dbReference type="InterPro" id="IPR010918">
    <property type="entry name" value="PurM-like_C_dom"/>
</dbReference>
<feature type="domain" description="PurM-like C-terminal" evidence="7">
    <location>
        <begin position="147"/>
        <end position="318"/>
    </location>
</feature>
<proteinExistence type="predicted"/>
<dbReference type="GO" id="GO:0005524">
    <property type="term" value="F:ATP binding"/>
    <property type="evidence" value="ECO:0007669"/>
    <property type="project" value="UniProtKB-KW"/>
</dbReference>
<evidence type="ECO:0000256" key="2">
    <source>
        <dbReference type="ARBA" id="ARBA00022741"/>
    </source>
</evidence>
<evidence type="ECO:0000259" key="6">
    <source>
        <dbReference type="Pfam" id="PF00586"/>
    </source>
</evidence>
<dbReference type="InterPro" id="IPR004536">
    <property type="entry name" value="SPS/SelD"/>
</dbReference>
<keyword evidence="1 8" id="KW-0808">Transferase</keyword>
<keyword evidence="4" id="KW-0067">ATP-binding</keyword>
<dbReference type="Pfam" id="PF02769">
    <property type="entry name" value="AIRS_C"/>
    <property type="match status" value="1"/>
</dbReference>
<keyword evidence="3 8" id="KW-0418">Kinase</keyword>
<dbReference type="PIRSF" id="PIRSF036407">
    <property type="entry name" value="Selenphspht_syn"/>
    <property type="match status" value="1"/>
</dbReference>
<dbReference type="InterPro" id="IPR036676">
    <property type="entry name" value="PurM-like_C_sf"/>
</dbReference>
<evidence type="ECO:0000256" key="5">
    <source>
        <dbReference type="ARBA" id="ARBA00023266"/>
    </source>
</evidence>
<dbReference type="PANTHER" id="PTHR10256:SF0">
    <property type="entry name" value="INACTIVE SELENIDE, WATER DIKINASE-LIKE PROTEIN-RELATED"/>
    <property type="match status" value="1"/>
</dbReference>